<comment type="caution">
    <text evidence="2">The sequence shown here is derived from an EMBL/GenBank/DDBJ whole genome shotgun (WGS) entry which is preliminary data.</text>
</comment>
<evidence type="ECO:0000313" key="2">
    <source>
        <dbReference type="EMBL" id="TYT23947.1"/>
    </source>
</evidence>
<dbReference type="EMBL" id="VTFT01000002">
    <property type="protein sequence ID" value="TYT23947.1"/>
    <property type="molecule type" value="Genomic_DNA"/>
</dbReference>
<keyword evidence="1" id="KW-1133">Transmembrane helix</keyword>
<keyword evidence="1" id="KW-0472">Membrane</keyword>
<gene>
    <name evidence="2" type="ORF">FZO89_15560</name>
</gene>
<proteinExistence type="predicted"/>
<evidence type="ECO:0008006" key="4">
    <source>
        <dbReference type="Google" id="ProtNLM"/>
    </source>
</evidence>
<keyword evidence="1" id="KW-0812">Transmembrane</keyword>
<keyword evidence="3" id="KW-1185">Reference proteome</keyword>
<sequence length="135" mass="14994">MEWRPSRWLLTAILALGVLAACSLLASEMPRAAAWAAALAALGYGVWLFRREARRPARSFVFRGDAAPVRVDGEPATDFELQWRGPLAFASWRGPRGRRCRCAWWPDTLPPARRRELRLAAPAGRAARRGASMAP</sequence>
<reference evidence="2 3" key="1">
    <citation type="submission" date="2019-08" db="EMBL/GenBank/DDBJ databases">
        <title>Luteimonas viscosus sp. nov., isolated from soil of a sunflower field.</title>
        <authorList>
            <person name="Jianli Z."/>
            <person name="Ying Z."/>
        </authorList>
    </citation>
    <scope>NUCLEOTIDE SEQUENCE [LARGE SCALE GENOMIC DNA]</scope>
    <source>
        <strain evidence="2 3">XBU10</strain>
    </source>
</reference>
<evidence type="ECO:0000256" key="1">
    <source>
        <dbReference type="SAM" id="Phobius"/>
    </source>
</evidence>
<accession>A0A5D4XH38</accession>
<dbReference type="Proteomes" id="UP000324973">
    <property type="component" value="Unassembled WGS sequence"/>
</dbReference>
<dbReference type="PROSITE" id="PS51257">
    <property type="entry name" value="PROKAR_LIPOPROTEIN"/>
    <property type="match status" value="1"/>
</dbReference>
<protein>
    <recommendedName>
        <fullName evidence="4">Toxin CptA</fullName>
    </recommendedName>
</protein>
<name>A0A5D4XH38_9GAMM</name>
<dbReference type="OrthoDB" id="6054402at2"/>
<evidence type="ECO:0000313" key="3">
    <source>
        <dbReference type="Proteomes" id="UP000324973"/>
    </source>
</evidence>
<organism evidence="2 3">
    <name type="scientific">Luteimonas viscosa</name>
    <dbReference type="NCBI Taxonomy" id="1132694"/>
    <lineage>
        <taxon>Bacteria</taxon>
        <taxon>Pseudomonadati</taxon>
        <taxon>Pseudomonadota</taxon>
        <taxon>Gammaproteobacteria</taxon>
        <taxon>Lysobacterales</taxon>
        <taxon>Lysobacteraceae</taxon>
        <taxon>Luteimonas</taxon>
    </lineage>
</organism>
<dbReference type="AlphaFoldDB" id="A0A5D4XH38"/>
<feature type="transmembrane region" description="Helical" evidence="1">
    <location>
        <begin position="32"/>
        <end position="49"/>
    </location>
</feature>